<keyword evidence="1" id="KW-0472">Membrane</keyword>
<comment type="caution">
    <text evidence="2">The sequence shown here is derived from an EMBL/GenBank/DDBJ whole genome shotgun (WGS) entry which is preliminary data.</text>
</comment>
<keyword evidence="3" id="KW-1185">Reference proteome</keyword>
<protein>
    <submittedName>
        <fullName evidence="2">Uncharacterized protein</fullName>
    </submittedName>
</protein>
<dbReference type="EMBL" id="PYLO01000001">
    <property type="protein sequence ID" value="PST38663.1"/>
    <property type="molecule type" value="Genomic_DNA"/>
</dbReference>
<keyword evidence="1" id="KW-1133">Transmembrane helix</keyword>
<organism evidence="2 3">
    <name type="scientific">Clostridium fessum</name>
    <dbReference type="NCBI Taxonomy" id="2126740"/>
    <lineage>
        <taxon>Bacteria</taxon>
        <taxon>Bacillati</taxon>
        <taxon>Bacillota</taxon>
        <taxon>Clostridia</taxon>
        <taxon>Eubacteriales</taxon>
        <taxon>Clostridiaceae</taxon>
        <taxon>Clostridium</taxon>
    </lineage>
</organism>
<name>A0A2T3FTR7_9CLOT</name>
<gene>
    <name evidence="2" type="ORF">C7U56_01515</name>
</gene>
<proteinExistence type="predicted"/>
<dbReference type="RefSeq" id="WP_106999866.1">
    <property type="nucleotide sequence ID" value="NZ_JAQDZI010000001.1"/>
</dbReference>
<evidence type="ECO:0000313" key="3">
    <source>
        <dbReference type="Proteomes" id="UP000241048"/>
    </source>
</evidence>
<evidence type="ECO:0000256" key="1">
    <source>
        <dbReference type="SAM" id="Phobius"/>
    </source>
</evidence>
<evidence type="ECO:0000313" key="2">
    <source>
        <dbReference type="EMBL" id="PST38663.1"/>
    </source>
</evidence>
<accession>A0A2T3FTR7</accession>
<dbReference type="Proteomes" id="UP000241048">
    <property type="component" value="Unassembled WGS sequence"/>
</dbReference>
<sequence length="76" mass="8452">MIIHVKPGRNKKPVFYEETPLGLPPVPEDKKELPGGGQRLPGVIVLGDILIPLWRFLKWGIACVAMAGVIFFMTVR</sequence>
<keyword evidence="1" id="KW-0812">Transmembrane</keyword>
<dbReference type="AlphaFoldDB" id="A0A2T3FTR7"/>
<feature type="transmembrane region" description="Helical" evidence="1">
    <location>
        <begin position="56"/>
        <end position="75"/>
    </location>
</feature>
<reference evidence="2 3" key="1">
    <citation type="submission" date="2018-03" db="EMBL/GenBank/DDBJ databases">
        <title>Lachnoclostridium SNUG30386 gen.nov., sp.nov., isolated from human faeces.</title>
        <authorList>
            <person name="Seo B."/>
            <person name="Jeon K."/>
            <person name="Ko G."/>
        </authorList>
    </citation>
    <scope>NUCLEOTIDE SEQUENCE [LARGE SCALE GENOMIC DNA]</scope>
    <source>
        <strain evidence="2 3">SNUG30386</strain>
    </source>
</reference>